<feature type="domain" description="SPATA31" evidence="2">
    <location>
        <begin position="181"/>
        <end position="273"/>
    </location>
</feature>
<evidence type="ECO:0000313" key="3">
    <source>
        <dbReference type="Ensembl" id="ENSCCNP00000025521.1"/>
    </source>
</evidence>
<dbReference type="InterPro" id="IPR026677">
    <property type="entry name" value="Spata31g1-like"/>
</dbReference>
<feature type="region of interest" description="Disordered" evidence="1">
    <location>
        <begin position="830"/>
        <end position="868"/>
    </location>
</feature>
<reference evidence="3" key="1">
    <citation type="submission" date="2023-09" db="UniProtKB">
        <authorList>
            <consortium name="Ensembl"/>
        </authorList>
    </citation>
    <scope>IDENTIFICATION</scope>
</reference>
<feature type="region of interest" description="Disordered" evidence="1">
    <location>
        <begin position="335"/>
        <end position="359"/>
    </location>
</feature>
<feature type="compositionally biased region" description="Polar residues" evidence="1">
    <location>
        <begin position="339"/>
        <end position="353"/>
    </location>
</feature>
<dbReference type="Pfam" id="PF14650">
    <property type="entry name" value="FAM75"/>
    <property type="match status" value="1"/>
</dbReference>
<dbReference type="PANTHER" id="PTHR21777">
    <property type="entry name" value="RCG55159-LIKE"/>
    <property type="match status" value="1"/>
</dbReference>
<dbReference type="AlphaFoldDB" id="A0A8C0XE44"/>
<protein>
    <recommendedName>
        <fullName evidence="2">SPATA31 domain-containing protein</fullName>
    </recommendedName>
</protein>
<feature type="region of interest" description="Disordered" evidence="1">
    <location>
        <begin position="95"/>
        <end position="145"/>
    </location>
</feature>
<organism evidence="3">
    <name type="scientific">Castor canadensis</name>
    <name type="common">American beaver</name>
    <dbReference type="NCBI Taxonomy" id="51338"/>
    <lineage>
        <taxon>Eukaryota</taxon>
        <taxon>Metazoa</taxon>
        <taxon>Chordata</taxon>
        <taxon>Craniata</taxon>
        <taxon>Vertebrata</taxon>
        <taxon>Euteleostomi</taxon>
        <taxon>Mammalia</taxon>
        <taxon>Eutheria</taxon>
        <taxon>Euarchontoglires</taxon>
        <taxon>Glires</taxon>
        <taxon>Rodentia</taxon>
        <taxon>Castorimorpha</taxon>
        <taxon>Castoridae</taxon>
        <taxon>Castor</taxon>
    </lineage>
</organism>
<gene>
    <name evidence="3" type="primary">CUNH9orf131</name>
</gene>
<evidence type="ECO:0000256" key="1">
    <source>
        <dbReference type="SAM" id="MobiDB-lite"/>
    </source>
</evidence>
<feature type="compositionally biased region" description="Acidic residues" evidence="1">
    <location>
        <begin position="95"/>
        <end position="114"/>
    </location>
</feature>
<dbReference type="Ensembl" id="ENSCCNT00000032447.1">
    <property type="protein sequence ID" value="ENSCCNP00000025521.1"/>
    <property type="gene ID" value="ENSCCNG00000024881.1"/>
</dbReference>
<accession>A0A8C0XE44</accession>
<proteinExistence type="predicted"/>
<feature type="compositionally biased region" description="Polar residues" evidence="1">
    <location>
        <begin position="833"/>
        <end position="848"/>
    </location>
</feature>
<name>A0A8C0XE44_CASCN</name>
<sequence length="1051" mass="116558">MEWLLEDLLGVEGDIGFLWGQLTYALACRHCGSSTCLQSPGNLVILFLFMVWQIRRWWQQLQPWCSGDMIQGKGLPLLYHLAFLDCLWKQKLEVEEEEEEEEEEEKEEGEEELSSLDPLKSSSPIKEASVGEQGTKAPPQPSCGSEGLSKAIEILTQSSSSFRSFPTFQILTNLPVRNKITSSSHLQQKKSQLFWGLPFLHSESLETIFLSSDGSSPLKLSVYPSVLFNKCAFLPKYNLPLPHYRSPSRFPTHEAHTIEDLEEMAPSPQLVPSPSSPSISSLSFHLKPLLVHHGRVLSDAKACAQWLTNQTEVPPRYEVQWGTIGYNKSLQASGPLKTASCQPPVSLSETQEVSPRGRLSAPKDFWGAMIYRENPQKAKSPMSALCLTLDSQPELQEKNPLEDPYGYEPQWECRENSGNHQAFEPQALDLNTGLYETSPACVPTGSETPWKVTQSRENLLVSVDPVSSSILPSAPLLEPLVMGPQEILSESKALWETKGQRENLWVSESTDSAHRTPLAPFTEPQGINTMDGFPRSEAKLKDTEHSRNFWASEPSSLAFSPSTALILEPLRVSPMAVLFDSKARCGDMQRRKNSWASELPACSLLLGDTSLSDSEHIGGNMEEKENCCVPVSPVWGPSPPPNSVSKSHISEPFGDQCNCKLVGEAVEQRKNCWATEQPAPSSSSAPPLESHTEHLEFVCRNVQESELPQGHTSLVVNNLHPVSSSPTLTKDLKIEPTQPGLQKGERFSEAKAEAIFSQGKVIPEALTHPGIHTWQWSRELELRLKKLQQSPFRSHGPIRPFCSSPALNSITPDSSELSSCPQQQTHPLYLHPHSSSCHPPKIQSTVPQPVQAPHCHHSHSFFQSQLRASGRVKQESQKKERMKGKMVAQAPFKGPCVYVEADKNCPGLEDPSNTGVMASVNPRKPKAGKCGGRDSRLGSFIVTEKSHPAWRPAVTPVNRFSQKSQHKSQISCHTAIPQQFLPSAVGSQDLQWIGVVGDDIQNPHLCKHNPWTHIEKHHPSSTPQVTCTRSFQRVLDKFLGIHGPMPTKTSQ</sequence>
<dbReference type="PANTHER" id="PTHR21777:SF0">
    <property type="entry name" value="RCG55159-LIKE"/>
    <property type="match status" value="1"/>
</dbReference>
<dbReference type="InterPro" id="IPR039509">
    <property type="entry name" value="SPATA31"/>
</dbReference>
<feature type="region of interest" description="Disordered" evidence="1">
    <location>
        <begin position="913"/>
        <end position="932"/>
    </location>
</feature>
<evidence type="ECO:0000259" key="2">
    <source>
        <dbReference type="Pfam" id="PF14650"/>
    </source>
</evidence>
<feature type="region of interest" description="Disordered" evidence="1">
    <location>
        <begin position="506"/>
        <end position="526"/>
    </location>
</feature>